<organism evidence="4 5">
    <name type="scientific">Dentiscutata erythropus</name>
    <dbReference type="NCBI Taxonomy" id="1348616"/>
    <lineage>
        <taxon>Eukaryota</taxon>
        <taxon>Fungi</taxon>
        <taxon>Fungi incertae sedis</taxon>
        <taxon>Mucoromycota</taxon>
        <taxon>Glomeromycotina</taxon>
        <taxon>Glomeromycetes</taxon>
        <taxon>Diversisporales</taxon>
        <taxon>Gigasporaceae</taxon>
        <taxon>Dentiscutata</taxon>
    </lineage>
</organism>
<dbReference type="FunFam" id="3.40.250.10:FF:000001">
    <property type="entry name" value="Sulfurtransferase"/>
    <property type="match status" value="1"/>
</dbReference>
<proteinExistence type="predicted"/>
<accession>A0A9N9NJB9</accession>
<dbReference type="PROSITE" id="PS50206">
    <property type="entry name" value="RHODANESE_3"/>
    <property type="match status" value="2"/>
</dbReference>
<dbReference type="CDD" id="cd01449">
    <property type="entry name" value="TST_Repeat_2"/>
    <property type="match status" value="1"/>
</dbReference>
<feature type="domain" description="Rhodanese" evidence="3">
    <location>
        <begin position="328"/>
        <end position="446"/>
    </location>
</feature>
<sequence length="449" mass="50423">NVCFDHHVTPDLPELSDTTLIIYLRKLADIFRNSSLASFKAKLFQIRFSIGMKKSDLWDSNSLYVFMPKIGPKYAISPTSDKDNKPSENSLLLVNCEIPHILSFFIGPHGPFLDYGSYADCYCDECSGCRISLYTCKNEVKCPPHTRKCPGSMFSSTSSVNNASIVTTEWVEQNYDSIIPVDGSWHMPNANRNAYEEYFKTRLKNARFFGIDEVKDKTTDLPHMLPTPKDFSEAVGNLGISEKDHVVVYDSIGLDYFSIIYVLYQKVFGHERVSLLEGGLPKWLKEGRPVESGPIDIISKSYKVPTLNTALVRNYNDIRNNIDHGKDSPEFEQVLDARPEARYFFTGDASEPRPGLQSGHMPYSTSVPFNSIIDPNTKTTFLNDDELKKLFQSKNIDLEKPIVLSCGSGVTATMLYTALEKIGAKKLAVYDGSWTEYAGKEGSPIVGRK</sequence>
<name>A0A9N9NJB9_9GLOM</name>
<dbReference type="InterPro" id="IPR001763">
    <property type="entry name" value="Rhodanese-like_dom"/>
</dbReference>
<dbReference type="Pfam" id="PF00581">
    <property type="entry name" value="Rhodanese"/>
    <property type="match status" value="2"/>
</dbReference>
<dbReference type="SMART" id="SM00450">
    <property type="entry name" value="RHOD"/>
    <property type="match status" value="2"/>
</dbReference>
<dbReference type="PANTHER" id="PTHR11364">
    <property type="entry name" value="THIOSULFATE SULFERTANSFERASE"/>
    <property type="match status" value="1"/>
</dbReference>
<dbReference type="AlphaFoldDB" id="A0A9N9NJB9"/>
<dbReference type="EMBL" id="CAJVPY010013210">
    <property type="protein sequence ID" value="CAG8739201.1"/>
    <property type="molecule type" value="Genomic_DNA"/>
</dbReference>
<keyword evidence="2" id="KW-0677">Repeat</keyword>
<dbReference type="InterPro" id="IPR036873">
    <property type="entry name" value="Rhodanese-like_dom_sf"/>
</dbReference>
<comment type="caution">
    <text evidence="4">The sequence shown here is derived from an EMBL/GenBank/DDBJ whole genome shotgun (WGS) entry which is preliminary data.</text>
</comment>
<dbReference type="InterPro" id="IPR045078">
    <property type="entry name" value="TST/MPST-like"/>
</dbReference>
<dbReference type="Gene3D" id="3.40.250.10">
    <property type="entry name" value="Rhodanese-like domain"/>
    <property type="match status" value="2"/>
</dbReference>
<reference evidence="4" key="1">
    <citation type="submission" date="2021-06" db="EMBL/GenBank/DDBJ databases">
        <authorList>
            <person name="Kallberg Y."/>
            <person name="Tangrot J."/>
            <person name="Rosling A."/>
        </authorList>
    </citation>
    <scope>NUCLEOTIDE SEQUENCE</scope>
    <source>
        <strain evidence="4">MA453B</strain>
    </source>
</reference>
<evidence type="ECO:0000256" key="2">
    <source>
        <dbReference type="ARBA" id="ARBA00022737"/>
    </source>
</evidence>
<keyword evidence="5" id="KW-1185">Reference proteome</keyword>
<evidence type="ECO:0000259" key="3">
    <source>
        <dbReference type="PROSITE" id="PS50206"/>
    </source>
</evidence>
<evidence type="ECO:0000313" key="4">
    <source>
        <dbReference type="EMBL" id="CAG8739201.1"/>
    </source>
</evidence>
<dbReference type="SUPFAM" id="SSF52821">
    <property type="entry name" value="Rhodanese/Cell cycle control phosphatase"/>
    <property type="match status" value="2"/>
</dbReference>
<evidence type="ECO:0000256" key="1">
    <source>
        <dbReference type="ARBA" id="ARBA00022679"/>
    </source>
</evidence>
<dbReference type="OrthoDB" id="270167at2759"/>
<dbReference type="Proteomes" id="UP000789405">
    <property type="component" value="Unassembled WGS sequence"/>
</dbReference>
<protein>
    <submittedName>
        <fullName evidence="4">1973_t:CDS:1</fullName>
    </submittedName>
</protein>
<feature type="domain" description="Rhodanese" evidence="3">
    <location>
        <begin position="190"/>
        <end position="292"/>
    </location>
</feature>
<feature type="non-terminal residue" evidence="4">
    <location>
        <position position="449"/>
    </location>
</feature>
<dbReference type="GO" id="GO:0005739">
    <property type="term" value="C:mitochondrion"/>
    <property type="evidence" value="ECO:0007669"/>
    <property type="project" value="TreeGrafter"/>
</dbReference>
<dbReference type="CDD" id="cd01448">
    <property type="entry name" value="TST_Repeat_1"/>
    <property type="match status" value="1"/>
</dbReference>
<dbReference type="PANTHER" id="PTHR11364:SF27">
    <property type="entry name" value="SULFURTRANSFERASE"/>
    <property type="match status" value="1"/>
</dbReference>
<gene>
    <name evidence="4" type="ORF">DERYTH_LOCUS15849</name>
</gene>
<evidence type="ECO:0000313" key="5">
    <source>
        <dbReference type="Proteomes" id="UP000789405"/>
    </source>
</evidence>
<dbReference type="GO" id="GO:0004792">
    <property type="term" value="F:thiosulfate-cyanide sulfurtransferase activity"/>
    <property type="evidence" value="ECO:0007669"/>
    <property type="project" value="TreeGrafter"/>
</dbReference>
<keyword evidence="1" id="KW-0808">Transferase</keyword>